<dbReference type="GO" id="GO:0003700">
    <property type="term" value="F:DNA-binding transcription factor activity"/>
    <property type="evidence" value="ECO:0007669"/>
    <property type="project" value="InterPro"/>
</dbReference>
<dbReference type="RefSeq" id="WP_013173980.1">
    <property type="nucleotide sequence ID" value="NC_014219.1"/>
</dbReference>
<organism evidence="5 6">
    <name type="scientific">Bacillus selenitireducens (strain ATCC 700615 / DSM 15326 / MLS10)</name>
    <dbReference type="NCBI Taxonomy" id="439292"/>
    <lineage>
        <taxon>Bacteria</taxon>
        <taxon>Bacillati</taxon>
        <taxon>Bacillota</taxon>
        <taxon>Bacilli</taxon>
        <taxon>Bacillales</taxon>
        <taxon>Bacillaceae</taxon>
        <taxon>Salisediminibacterium</taxon>
    </lineage>
</organism>
<dbReference type="eggNOG" id="COG2207">
    <property type="taxonomic scope" value="Bacteria"/>
</dbReference>
<evidence type="ECO:0000313" key="6">
    <source>
        <dbReference type="Proteomes" id="UP000000271"/>
    </source>
</evidence>
<dbReference type="HOGENOM" id="CLU_036605_6_1_9"/>
<dbReference type="Proteomes" id="UP000000271">
    <property type="component" value="Chromosome"/>
</dbReference>
<dbReference type="EMBL" id="CP001791">
    <property type="protein sequence ID" value="ADI00576.1"/>
    <property type="molecule type" value="Genomic_DNA"/>
</dbReference>
<dbReference type="InterPro" id="IPR020449">
    <property type="entry name" value="Tscrpt_reg_AraC-type_HTH"/>
</dbReference>
<dbReference type="PANTHER" id="PTHR43280:SF10">
    <property type="entry name" value="REGULATORY PROTEIN POCR"/>
    <property type="match status" value="1"/>
</dbReference>
<dbReference type="PROSITE" id="PS01124">
    <property type="entry name" value="HTH_ARAC_FAMILY_2"/>
    <property type="match status" value="1"/>
</dbReference>
<evidence type="ECO:0000313" key="5">
    <source>
        <dbReference type="EMBL" id="ADI00576.1"/>
    </source>
</evidence>
<keyword evidence="2" id="KW-0238">DNA-binding</keyword>
<dbReference type="AlphaFoldDB" id="D6Y0K8"/>
<evidence type="ECO:0000256" key="3">
    <source>
        <dbReference type="ARBA" id="ARBA00023163"/>
    </source>
</evidence>
<sequence>MQQEMLHLFYYTTGIPIHYLALDGRPLASMPHTVSDPLNRIETVSRLASERVPAFPDGEARAIVDDLHQHYYGRSVMKNGVRTGILLVGPTQVHDITKDRWDALFYQGGFSLNEKDLIHRQYENTPKMPFIQMKYVKMLLEQLERLDYSHLTGLSEEDEDYFNVRRTIKGAFTEEPVDHAPLALEQEFLDALVAGDRSVLERISDFDKFPVPPIGNGSPVRAYKNVLISGVAVAIRRIAEVGIDFRELQHYSDRFILKVEQTEDMGSLLRLFQQMFLDLFDMVEEYRQESYSQSVLIGIRYIRNHLDSSFRLDNVAKEVGLNPRYFGTLFKEETGKTILQFVTEERISLAKRLLRDRQNDIADVAKYVGFSSQSHFTQVFRKKVGKTPKVYQETHSSHVVEENGA</sequence>
<evidence type="ECO:0000259" key="4">
    <source>
        <dbReference type="PROSITE" id="PS01124"/>
    </source>
</evidence>
<name>D6Y0K8_BACIE</name>
<dbReference type="SMART" id="SM00342">
    <property type="entry name" value="HTH_ARAC"/>
    <property type="match status" value="1"/>
</dbReference>
<dbReference type="Pfam" id="PF12833">
    <property type="entry name" value="HTH_18"/>
    <property type="match status" value="1"/>
</dbReference>
<proteinExistence type="predicted"/>
<dbReference type="PRINTS" id="PR00032">
    <property type="entry name" value="HTHARAC"/>
</dbReference>
<feature type="domain" description="HTH araC/xylS-type" evidence="4">
    <location>
        <begin position="299"/>
        <end position="394"/>
    </location>
</feature>
<dbReference type="InterPro" id="IPR009057">
    <property type="entry name" value="Homeodomain-like_sf"/>
</dbReference>
<keyword evidence="1" id="KW-0805">Transcription regulation</keyword>
<accession>D6Y0K8</accession>
<dbReference type="SUPFAM" id="SSF46689">
    <property type="entry name" value="Homeodomain-like"/>
    <property type="match status" value="2"/>
</dbReference>
<protein>
    <submittedName>
        <fullName evidence="5">Transcriptional regulator, AraC family</fullName>
    </submittedName>
</protein>
<evidence type="ECO:0000256" key="2">
    <source>
        <dbReference type="ARBA" id="ARBA00023125"/>
    </source>
</evidence>
<dbReference type="STRING" id="439292.Bsel_3094"/>
<gene>
    <name evidence="5" type="ordered locus">Bsel_3094</name>
</gene>
<dbReference type="KEGG" id="bse:Bsel_3094"/>
<reference evidence="5" key="1">
    <citation type="submission" date="2009-10" db="EMBL/GenBank/DDBJ databases">
        <title>Complete sequence of Bacillus selenitireducens MLS10.</title>
        <authorList>
            <consortium name="US DOE Joint Genome Institute"/>
            <person name="Lucas S."/>
            <person name="Copeland A."/>
            <person name="Lapidus A."/>
            <person name="Glavina del Rio T."/>
            <person name="Dalin E."/>
            <person name="Tice H."/>
            <person name="Bruce D."/>
            <person name="Goodwin L."/>
            <person name="Pitluck S."/>
            <person name="Sims D."/>
            <person name="Brettin T."/>
            <person name="Detter J.C."/>
            <person name="Han C."/>
            <person name="Larimer F."/>
            <person name="Land M."/>
            <person name="Hauser L."/>
            <person name="Kyrpides N."/>
            <person name="Ovchinnikova G."/>
            <person name="Stolz J."/>
        </authorList>
    </citation>
    <scope>NUCLEOTIDE SEQUENCE [LARGE SCALE GENOMIC DNA]</scope>
    <source>
        <strain evidence="5">MLS10</strain>
    </source>
</reference>
<dbReference type="PANTHER" id="PTHR43280">
    <property type="entry name" value="ARAC-FAMILY TRANSCRIPTIONAL REGULATOR"/>
    <property type="match status" value="1"/>
</dbReference>
<dbReference type="GO" id="GO:0043565">
    <property type="term" value="F:sequence-specific DNA binding"/>
    <property type="evidence" value="ECO:0007669"/>
    <property type="project" value="InterPro"/>
</dbReference>
<evidence type="ECO:0000256" key="1">
    <source>
        <dbReference type="ARBA" id="ARBA00023015"/>
    </source>
</evidence>
<dbReference type="Gene3D" id="1.10.10.60">
    <property type="entry name" value="Homeodomain-like"/>
    <property type="match status" value="2"/>
</dbReference>
<dbReference type="InterPro" id="IPR018060">
    <property type="entry name" value="HTH_AraC"/>
</dbReference>
<keyword evidence="3" id="KW-0804">Transcription</keyword>
<keyword evidence="6" id="KW-1185">Reference proteome</keyword>
<dbReference type="OrthoDB" id="247151at2"/>